<comment type="similarity">
    <text evidence="1">Belongs to the ISF1/MBR1 family.</text>
</comment>
<dbReference type="OrthoDB" id="4033526at2759"/>
<feature type="region of interest" description="Disordered" evidence="3">
    <location>
        <begin position="230"/>
        <end position="271"/>
    </location>
</feature>
<dbReference type="RefSeq" id="XP_022627150.1">
    <property type="nucleotide sequence ID" value="XM_022773645.1"/>
</dbReference>
<reference evidence="4 5" key="1">
    <citation type="submission" date="2014-12" db="EMBL/GenBank/DDBJ databases">
        <authorList>
            <person name="Neuveglise Cecile"/>
        </authorList>
    </citation>
    <scope>NUCLEOTIDE SEQUENCE [LARGE SCALE GENOMIC DNA]</scope>
    <source>
        <strain evidence="4 5">CBS 12615</strain>
    </source>
</reference>
<evidence type="ECO:0000256" key="1">
    <source>
        <dbReference type="ARBA" id="ARBA00008990"/>
    </source>
</evidence>
<proteinExistence type="inferred from homology"/>
<dbReference type="InterPro" id="IPR031443">
    <property type="entry name" value="Mbr1"/>
</dbReference>
<dbReference type="HOGENOM" id="CLU_068492_0_0_1"/>
<dbReference type="AlphaFoldDB" id="A0A0C7N2X4"/>
<evidence type="ECO:0000313" key="5">
    <source>
        <dbReference type="Proteomes" id="UP000054304"/>
    </source>
</evidence>
<gene>
    <name evidence="4" type="ORF">LALA0_S02e02520g</name>
</gene>
<sequence>MDSADLKAQFQRSKNHEKLMPYSRDLGSQDMVCNCEDELDIFERFVQDPCMDSWEDLDEEKDGDGELQEYAADERYGSPKWEDEELLDPVTEGVESQQYKSPRLGSQNPNVCSKCLKLRRWKTGGGTTQDSVDEPVLRCSRTNSFMSQLSRQASRQSLPDNSAENAAAQFVGSPTEPGVASRSRSRSSFSGSSAIPAHLYCLERFVSCELDSAAECFFKKNPPPLTCNPLSSPPASGMESPAPTTTLSPRTVQNDTIQPPPSIIPLTKRRSRVSSIELSLMNSMSS</sequence>
<evidence type="ECO:0000313" key="4">
    <source>
        <dbReference type="EMBL" id="CEP60912.1"/>
    </source>
</evidence>
<feature type="region of interest" description="Disordered" evidence="3">
    <location>
        <begin position="54"/>
        <end position="82"/>
    </location>
</feature>
<dbReference type="GeneID" id="34684323"/>
<dbReference type="EMBL" id="LN736361">
    <property type="protein sequence ID" value="CEP60912.1"/>
    <property type="molecule type" value="Genomic_DNA"/>
</dbReference>
<evidence type="ECO:0000256" key="3">
    <source>
        <dbReference type="SAM" id="MobiDB-lite"/>
    </source>
</evidence>
<protein>
    <submittedName>
        <fullName evidence="4">LALA0S02e02520g1_1</fullName>
    </submittedName>
</protein>
<dbReference type="Proteomes" id="UP000054304">
    <property type="component" value="Unassembled WGS sequence"/>
</dbReference>
<feature type="compositionally biased region" description="Acidic residues" evidence="3">
    <location>
        <begin position="54"/>
        <end position="67"/>
    </location>
</feature>
<feature type="region of interest" description="Disordered" evidence="3">
    <location>
        <begin position="1"/>
        <end position="21"/>
    </location>
</feature>
<feature type="region of interest" description="Disordered" evidence="3">
    <location>
        <begin position="170"/>
        <end position="192"/>
    </location>
</feature>
<evidence type="ECO:0000256" key="2">
    <source>
        <dbReference type="ARBA" id="ARBA00022553"/>
    </source>
</evidence>
<accession>A0A0C7N2X4</accession>
<keyword evidence="2" id="KW-0597">Phosphoprotein</keyword>
<feature type="compositionally biased region" description="Polar residues" evidence="3">
    <location>
        <begin position="242"/>
        <end position="257"/>
    </location>
</feature>
<organism evidence="4 5">
    <name type="scientific">Lachancea lanzarotensis</name>
    <dbReference type="NCBI Taxonomy" id="1245769"/>
    <lineage>
        <taxon>Eukaryota</taxon>
        <taxon>Fungi</taxon>
        <taxon>Dikarya</taxon>
        <taxon>Ascomycota</taxon>
        <taxon>Saccharomycotina</taxon>
        <taxon>Saccharomycetes</taxon>
        <taxon>Saccharomycetales</taxon>
        <taxon>Saccharomycetaceae</taxon>
        <taxon>Lachancea</taxon>
    </lineage>
</organism>
<dbReference type="Pfam" id="PF17058">
    <property type="entry name" value="MBR1"/>
    <property type="match status" value="1"/>
</dbReference>
<keyword evidence="5" id="KW-1185">Reference proteome</keyword>
<feature type="compositionally biased region" description="Basic and acidic residues" evidence="3">
    <location>
        <begin position="72"/>
        <end position="81"/>
    </location>
</feature>
<name>A0A0C7N2X4_9SACH</name>